<dbReference type="GO" id="GO:0046872">
    <property type="term" value="F:metal ion binding"/>
    <property type="evidence" value="ECO:0007669"/>
    <property type="project" value="UniProtKB-KW"/>
</dbReference>
<accession>A0A327NE46</accession>
<evidence type="ECO:0000256" key="3">
    <source>
        <dbReference type="ARBA" id="ARBA00022723"/>
    </source>
</evidence>
<comment type="cofactor">
    <cofactor evidence="1">
        <name>heme b</name>
        <dbReference type="ChEBI" id="CHEBI:60344"/>
    </cofactor>
</comment>
<comment type="caution">
    <text evidence="8">The sequence shown here is derived from an EMBL/GenBank/DDBJ whole genome shotgun (WGS) entry which is preliminary data.</text>
</comment>
<sequence>MEVVCPTVECLEAVLSSHGRPIGIDPLASHVSEPILEHGYWSSAQDRLPIAQIDELTHGDIVTPPSRIWERQCMPTLARARQPVTDPFRSGHPGSDLLSR</sequence>
<keyword evidence="3" id="KW-0479">Metal-binding</keyword>
<gene>
    <name evidence="8" type="ORF">DOZ80_10280</name>
</gene>
<dbReference type="Pfam" id="PF13816">
    <property type="entry name" value="Dehydratase_hem"/>
    <property type="match status" value="1"/>
</dbReference>
<feature type="region of interest" description="Disordered" evidence="7">
    <location>
        <begin position="80"/>
        <end position="100"/>
    </location>
</feature>
<evidence type="ECO:0000313" key="8">
    <source>
        <dbReference type="EMBL" id="RAI70848.1"/>
    </source>
</evidence>
<evidence type="ECO:0000256" key="4">
    <source>
        <dbReference type="ARBA" id="ARBA00023004"/>
    </source>
</evidence>
<proteinExistence type="inferred from homology"/>
<evidence type="ECO:0000256" key="2">
    <source>
        <dbReference type="ARBA" id="ARBA00022617"/>
    </source>
</evidence>
<dbReference type="Proteomes" id="UP000249493">
    <property type="component" value="Unassembled WGS sequence"/>
</dbReference>
<keyword evidence="4" id="KW-0408">Iron</keyword>
<dbReference type="AlphaFoldDB" id="A0A327NE46"/>
<comment type="similarity">
    <text evidence="6">Belongs to the heme-containing dehydratase family.</text>
</comment>
<reference evidence="8 9" key="1">
    <citation type="submission" date="2018-06" db="EMBL/GenBank/DDBJ databases">
        <authorList>
            <person name="Zhirakovskaya E."/>
        </authorList>
    </citation>
    <scope>NUCLEOTIDE SEQUENCE [LARGE SCALE GENOMIC DNA]</scope>
    <source>
        <strain evidence="8 9">LY3</strain>
    </source>
</reference>
<keyword evidence="2" id="KW-0349">Heme</keyword>
<protein>
    <submittedName>
        <fullName evidence="8">Uncharacterized protein</fullName>
    </submittedName>
</protein>
<evidence type="ECO:0000256" key="7">
    <source>
        <dbReference type="SAM" id="MobiDB-lite"/>
    </source>
</evidence>
<dbReference type="InterPro" id="IPR025702">
    <property type="entry name" value="OXD"/>
</dbReference>
<evidence type="ECO:0000256" key="5">
    <source>
        <dbReference type="ARBA" id="ARBA00023239"/>
    </source>
</evidence>
<keyword evidence="5" id="KW-0456">Lyase</keyword>
<organism evidence="8 9">
    <name type="scientific">Pseudomonas fluorescens</name>
    <dbReference type="NCBI Taxonomy" id="294"/>
    <lineage>
        <taxon>Bacteria</taxon>
        <taxon>Pseudomonadati</taxon>
        <taxon>Pseudomonadota</taxon>
        <taxon>Gammaproteobacteria</taxon>
        <taxon>Pseudomonadales</taxon>
        <taxon>Pseudomonadaceae</taxon>
        <taxon>Pseudomonas</taxon>
    </lineage>
</organism>
<dbReference type="GO" id="GO:0016829">
    <property type="term" value="F:lyase activity"/>
    <property type="evidence" value="ECO:0007669"/>
    <property type="project" value="UniProtKB-KW"/>
</dbReference>
<dbReference type="EMBL" id="QLIN01000003">
    <property type="protein sequence ID" value="RAI70848.1"/>
    <property type="molecule type" value="Genomic_DNA"/>
</dbReference>
<evidence type="ECO:0000256" key="1">
    <source>
        <dbReference type="ARBA" id="ARBA00001970"/>
    </source>
</evidence>
<name>A0A327NE46_PSEFL</name>
<dbReference type="RefSeq" id="WP_111282383.1">
    <property type="nucleotide sequence ID" value="NZ_QLIN01000003.1"/>
</dbReference>
<evidence type="ECO:0000256" key="6">
    <source>
        <dbReference type="ARBA" id="ARBA00034312"/>
    </source>
</evidence>
<evidence type="ECO:0000313" key="9">
    <source>
        <dbReference type="Proteomes" id="UP000249493"/>
    </source>
</evidence>